<keyword evidence="4" id="KW-0808">Transferase</keyword>
<evidence type="ECO:0000256" key="3">
    <source>
        <dbReference type="ARBA" id="ARBA00012972"/>
    </source>
</evidence>
<dbReference type="EMBL" id="BAAAEN010000025">
    <property type="protein sequence ID" value="GAA0525167.1"/>
    <property type="molecule type" value="Genomic_DNA"/>
</dbReference>
<comment type="caution">
    <text evidence="6">The sequence shown here is derived from an EMBL/GenBank/DDBJ whole genome shotgun (WGS) entry which is preliminary data.</text>
</comment>
<dbReference type="SUPFAM" id="SSF48256">
    <property type="entry name" value="Citrate synthase"/>
    <property type="match status" value="1"/>
</dbReference>
<dbReference type="InterPro" id="IPR016142">
    <property type="entry name" value="Citrate_synth-like_lrg_a-sub"/>
</dbReference>
<dbReference type="RefSeq" id="WP_343928360.1">
    <property type="nucleotide sequence ID" value="NZ_BAAAEN010000025.1"/>
</dbReference>
<name>A0ABN1CT24_9BURK</name>
<dbReference type="SUPFAM" id="SSF46955">
    <property type="entry name" value="Putative DNA-binding domain"/>
    <property type="match status" value="1"/>
</dbReference>
<dbReference type="PANTHER" id="PTHR11739">
    <property type="entry name" value="CITRATE SYNTHASE"/>
    <property type="match status" value="1"/>
</dbReference>
<feature type="region of interest" description="Disordered" evidence="5">
    <location>
        <begin position="375"/>
        <end position="421"/>
    </location>
</feature>
<dbReference type="InterPro" id="IPR009061">
    <property type="entry name" value="DNA-bd_dom_put_sf"/>
</dbReference>
<dbReference type="InterPro" id="IPR002020">
    <property type="entry name" value="Citrate_synthase"/>
</dbReference>
<protein>
    <recommendedName>
        <fullName evidence="3">citrate synthase (unknown stereospecificity)</fullName>
        <ecNumber evidence="3">2.3.3.16</ecNumber>
    </recommendedName>
</protein>
<evidence type="ECO:0000313" key="7">
    <source>
        <dbReference type="Proteomes" id="UP001501706"/>
    </source>
</evidence>
<dbReference type="Pfam" id="PF00285">
    <property type="entry name" value="Citrate_synt"/>
    <property type="match status" value="1"/>
</dbReference>
<keyword evidence="7" id="KW-1185">Reference proteome</keyword>
<dbReference type="Proteomes" id="UP001501706">
    <property type="component" value="Unassembled WGS sequence"/>
</dbReference>
<gene>
    <name evidence="6" type="ORF">GCM10009097_48440</name>
</gene>
<evidence type="ECO:0000256" key="1">
    <source>
        <dbReference type="ARBA" id="ARBA00004751"/>
    </source>
</evidence>
<evidence type="ECO:0000256" key="4">
    <source>
        <dbReference type="ARBA" id="ARBA00022679"/>
    </source>
</evidence>
<dbReference type="InterPro" id="IPR016143">
    <property type="entry name" value="Citrate_synth-like_sm_a-sub"/>
</dbReference>
<reference evidence="6 7" key="1">
    <citation type="journal article" date="2019" name="Int. J. Syst. Evol. Microbiol.">
        <title>The Global Catalogue of Microorganisms (GCM) 10K type strain sequencing project: providing services to taxonomists for standard genome sequencing and annotation.</title>
        <authorList>
            <consortium name="The Broad Institute Genomics Platform"/>
            <consortium name="The Broad Institute Genome Sequencing Center for Infectious Disease"/>
            <person name="Wu L."/>
            <person name="Ma J."/>
        </authorList>
    </citation>
    <scope>NUCLEOTIDE SEQUENCE [LARGE SCALE GENOMIC DNA]</scope>
    <source>
        <strain evidence="6 7">JCM 14330</strain>
    </source>
</reference>
<dbReference type="EC" id="2.3.3.16" evidence="3"/>
<organism evidence="6 7">
    <name type="scientific">Pigmentiphaga daeguensis</name>
    <dbReference type="NCBI Taxonomy" id="414049"/>
    <lineage>
        <taxon>Bacteria</taxon>
        <taxon>Pseudomonadati</taxon>
        <taxon>Pseudomonadota</taxon>
        <taxon>Betaproteobacteria</taxon>
        <taxon>Burkholderiales</taxon>
        <taxon>Alcaligenaceae</taxon>
        <taxon>Pigmentiphaga</taxon>
    </lineage>
</organism>
<evidence type="ECO:0000256" key="5">
    <source>
        <dbReference type="SAM" id="MobiDB-lite"/>
    </source>
</evidence>
<dbReference type="CDD" id="cd06102">
    <property type="entry name" value="citrate_synt_like_2"/>
    <property type="match status" value="1"/>
</dbReference>
<dbReference type="Gene3D" id="1.10.580.10">
    <property type="entry name" value="Citrate Synthase, domain 1"/>
    <property type="match status" value="2"/>
</dbReference>
<sequence length="421" mass="44595">MAWMTAQEAIELTGVRAQTLYAYVSRGKVRCKRDGKDPRRSLYHRDDVVRMAGRPRGQRNAQAIAGETLEWGAPVLPSAVSTVQDGRLWYRGLDAVELARGSQLEDVARLLWDADAAPGMAGTRARAAPARDEAGAVHLGLVAMATRAAADLPTHGRAAAALKDEARAVLATLAGAMFGTRVLRAGGTISEQVAAAWERPRAEPAIRQALCLMADHELNASTFAARVAISTGASLAAGVLSGLATLTGPLHGRAPMALKAWMDAAAGADMEAEVRERLRLGQGFPAFGHPLYPEGDPRAAALLDSLAVPAAYRHLARQVERLVGESPNIDFALAVLADVHDLPPHAPLALFAMGRCVGWLAHALEQAGSGHLIRPRARYVGPPPEAGHAGPRRKNKTPRRGEGSSVMHARGASPEALVSRR</sequence>
<dbReference type="Gene3D" id="1.10.230.10">
    <property type="entry name" value="Cytochrome P450-Terp, domain 2"/>
    <property type="match status" value="1"/>
</dbReference>
<dbReference type="PRINTS" id="PR00143">
    <property type="entry name" value="CITRTSNTHASE"/>
</dbReference>
<dbReference type="InterPro" id="IPR036969">
    <property type="entry name" value="Citrate_synthase_sf"/>
</dbReference>
<proteinExistence type="inferred from homology"/>
<evidence type="ECO:0000256" key="2">
    <source>
        <dbReference type="ARBA" id="ARBA00010566"/>
    </source>
</evidence>
<comment type="pathway">
    <text evidence="1">Carbohydrate metabolism; tricarboxylic acid cycle; isocitrate from oxaloacetate: step 1/2.</text>
</comment>
<comment type="similarity">
    <text evidence="2">Belongs to the citrate synthase family.</text>
</comment>
<evidence type="ECO:0000313" key="6">
    <source>
        <dbReference type="EMBL" id="GAA0525167.1"/>
    </source>
</evidence>
<dbReference type="PANTHER" id="PTHR11739:SF4">
    <property type="entry name" value="CITRATE SYNTHASE, PEROXISOMAL"/>
    <property type="match status" value="1"/>
</dbReference>
<accession>A0ABN1CT24</accession>